<keyword evidence="3" id="KW-1185">Reference proteome</keyword>
<protein>
    <recommendedName>
        <fullName evidence="1">Rhodanese domain-containing protein</fullName>
    </recommendedName>
</protein>
<reference evidence="2 3" key="1">
    <citation type="submission" date="2019-02" db="EMBL/GenBank/DDBJ databases">
        <authorList>
            <person name="Fomenkov A."/>
            <person name="Dubinina G."/>
            <person name="Grabovich M."/>
            <person name="Vincze T."/>
            <person name="Roberts R.J."/>
        </authorList>
    </citation>
    <scope>NUCLEOTIDE SEQUENCE [LARGE SCALE GENOMIC DNA]</scope>
    <source>
        <strain evidence="2 3">P</strain>
    </source>
</reference>
<organism evidence="2 3">
    <name type="scientific">Thiospirochaeta perfilievii</name>
    <dbReference type="NCBI Taxonomy" id="252967"/>
    <lineage>
        <taxon>Bacteria</taxon>
        <taxon>Pseudomonadati</taxon>
        <taxon>Spirochaetota</taxon>
        <taxon>Spirochaetia</taxon>
        <taxon>Spirochaetales</taxon>
        <taxon>Spirochaetaceae</taxon>
        <taxon>Thiospirochaeta</taxon>
    </lineage>
</organism>
<evidence type="ECO:0000259" key="1">
    <source>
        <dbReference type="PROSITE" id="PS50206"/>
    </source>
</evidence>
<dbReference type="Pfam" id="PF00581">
    <property type="entry name" value="Rhodanese"/>
    <property type="match status" value="1"/>
</dbReference>
<dbReference type="EMBL" id="CP035807">
    <property type="protein sequence ID" value="QEN03847.1"/>
    <property type="molecule type" value="Genomic_DNA"/>
</dbReference>
<feature type="domain" description="Rhodanese" evidence="1">
    <location>
        <begin position="86"/>
        <end position="176"/>
    </location>
</feature>
<dbReference type="PANTHER" id="PTHR43031">
    <property type="entry name" value="FAD-DEPENDENT OXIDOREDUCTASE"/>
    <property type="match status" value="1"/>
</dbReference>
<dbReference type="RefSeq" id="WP_149567105.1">
    <property type="nucleotide sequence ID" value="NZ_CP035807.1"/>
</dbReference>
<evidence type="ECO:0000313" key="2">
    <source>
        <dbReference type="EMBL" id="QEN03847.1"/>
    </source>
</evidence>
<name>A0A5C1Q8T8_9SPIO</name>
<dbReference type="InterPro" id="IPR050229">
    <property type="entry name" value="GlpE_sulfurtransferase"/>
</dbReference>
<dbReference type="CDD" id="cd00158">
    <property type="entry name" value="RHOD"/>
    <property type="match status" value="1"/>
</dbReference>
<sequence length="176" mass="20125">MNFTVYRGDYIVLETPNNDLLNLVIPGLEINQKLPKKSSETSYIKIKKSGKYDFTLGDYKGHLTVLELESPKYSEVTAKEALTLMANIKPFILDVRTQGEYEAGFIENATLLPVQFLKRDIKELEKYKNEPILVYCQSGNRSTVAARILIDNGFTNIYNLRYGIGDWKSRGYNIVK</sequence>
<reference evidence="2 3" key="2">
    <citation type="submission" date="2019-09" db="EMBL/GenBank/DDBJ databases">
        <title>Complete Genome Sequence and Methylome Analysis of free living Spirochaetas.</title>
        <authorList>
            <person name="Leshcheva N."/>
            <person name="Mikheeva N."/>
        </authorList>
    </citation>
    <scope>NUCLEOTIDE SEQUENCE [LARGE SCALE GENOMIC DNA]</scope>
    <source>
        <strain evidence="2 3">P</strain>
    </source>
</reference>
<dbReference type="SUPFAM" id="SSF52821">
    <property type="entry name" value="Rhodanese/Cell cycle control phosphatase"/>
    <property type="match status" value="1"/>
</dbReference>
<dbReference type="KEGG" id="sper:EW093_03735"/>
<dbReference type="InterPro" id="IPR036873">
    <property type="entry name" value="Rhodanese-like_dom_sf"/>
</dbReference>
<dbReference type="PROSITE" id="PS50206">
    <property type="entry name" value="RHODANESE_3"/>
    <property type="match status" value="1"/>
</dbReference>
<dbReference type="Proteomes" id="UP000323824">
    <property type="component" value="Chromosome"/>
</dbReference>
<proteinExistence type="predicted"/>
<dbReference type="Gene3D" id="3.40.250.10">
    <property type="entry name" value="Rhodanese-like domain"/>
    <property type="match status" value="1"/>
</dbReference>
<dbReference type="PANTHER" id="PTHR43031:SF18">
    <property type="entry name" value="RHODANESE-RELATED SULFURTRANSFERASES"/>
    <property type="match status" value="1"/>
</dbReference>
<dbReference type="AlphaFoldDB" id="A0A5C1Q8T8"/>
<dbReference type="InterPro" id="IPR001763">
    <property type="entry name" value="Rhodanese-like_dom"/>
</dbReference>
<dbReference type="SMART" id="SM00450">
    <property type="entry name" value="RHOD"/>
    <property type="match status" value="1"/>
</dbReference>
<dbReference type="OrthoDB" id="9800872at2"/>
<evidence type="ECO:0000313" key="3">
    <source>
        <dbReference type="Proteomes" id="UP000323824"/>
    </source>
</evidence>
<gene>
    <name evidence="2" type="ORF">EW093_03735</name>
</gene>
<accession>A0A5C1Q8T8</accession>